<evidence type="ECO:0000256" key="1">
    <source>
        <dbReference type="SAM" id="SignalP"/>
    </source>
</evidence>
<sequence length="240" mass="27335">MKTVALLCGLGLTLTLTSLSVRAQGTLPGYLQNYTHAFKLKPQQRVYWTGGADGPIASFSQVKNNAGKVPSDMRFSLFFNIGVATHYDFNSHVGVFSGLNLKNIGLITRQDSIRLKRRVYTLGVPLGLKLGDLDQQTFFFLGGQYELALNYKEKTFIDGHKTGKFNEWFSPRTPLLMPSLFAGFEIRDFSLKFQYYPQPFFNRDFSQTVHGSQFYPYKDLKANLFFVTFGYNFSTRDTSR</sequence>
<evidence type="ECO:0000313" key="2">
    <source>
        <dbReference type="EMBL" id="GAA4302826.1"/>
    </source>
</evidence>
<feature type="signal peptide" evidence="1">
    <location>
        <begin position="1"/>
        <end position="23"/>
    </location>
</feature>
<comment type="caution">
    <text evidence="2">The sequence shown here is derived from an EMBL/GenBank/DDBJ whole genome shotgun (WGS) entry which is preliminary data.</text>
</comment>
<feature type="chain" id="PRO_5047043918" description="Outer membrane protein beta-barrel domain-containing protein" evidence="1">
    <location>
        <begin position="24"/>
        <end position="240"/>
    </location>
</feature>
<keyword evidence="1" id="KW-0732">Signal</keyword>
<evidence type="ECO:0008006" key="4">
    <source>
        <dbReference type="Google" id="ProtNLM"/>
    </source>
</evidence>
<evidence type="ECO:0000313" key="3">
    <source>
        <dbReference type="Proteomes" id="UP001501207"/>
    </source>
</evidence>
<protein>
    <recommendedName>
        <fullName evidence="4">Outer membrane protein beta-barrel domain-containing protein</fullName>
    </recommendedName>
</protein>
<keyword evidence="3" id="KW-1185">Reference proteome</keyword>
<proteinExistence type="predicted"/>
<gene>
    <name evidence="2" type="ORF">GCM10023143_05530</name>
</gene>
<dbReference type="RefSeq" id="WP_344974978.1">
    <property type="nucleotide sequence ID" value="NZ_BAABFN010000001.1"/>
</dbReference>
<accession>A0ABP8FGJ0</accession>
<reference evidence="3" key="1">
    <citation type="journal article" date="2019" name="Int. J. Syst. Evol. Microbiol.">
        <title>The Global Catalogue of Microorganisms (GCM) 10K type strain sequencing project: providing services to taxonomists for standard genome sequencing and annotation.</title>
        <authorList>
            <consortium name="The Broad Institute Genomics Platform"/>
            <consortium name="The Broad Institute Genome Sequencing Center for Infectious Disease"/>
            <person name="Wu L."/>
            <person name="Ma J."/>
        </authorList>
    </citation>
    <scope>NUCLEOTIDE SEQUENCE [LARGE SCALE GENOMIC DNA]</scope>
    <source>
        <strain evidence="3">JCM 17664</strain>
    </source>
</reference>
<name>A0ABP8FGJ0_9BACT</name>
<dbReference type="Proteomes" id="UP001501207">
    <property type="component" value="Unassembled WGS sequence"/>
</dbReference>
<organism evidence="2 3">
    <name type="scientific">Compostibacter hankyongensis</name>
    <dbReference type="NCBI Taxonomy" id="1007089"/>
    <lineage>
        <taxon>Bacteria</taxon>
        <taxon>Pseudomonadati</taxon>
        <taxon>Bacteroidota</taxon>
        <taxon>Chitinophagia</taxon>
        <taxon>Chitinophagales</taxon>
        <taxon>Chitinophagaceae</taxon>
        <taxon>Compostibacter</taxon>
    </lineage>
</organism>
<dbReference type="EMBL" id="BAABFN010000001">
    <property type="protein sequence ID" value="GAA4302826.1"/>
    <property type="molecule type" value="Genomic_DNA"/>
</dbReference>